<dbReference type="EMBL" id="SSFO01000049">
    <property type="protein sequence ID" value="TXI34997.1"/>
    <property type="molecule type" value="Genomic_DNA"/>
</dbReference>
<feature type="transmembrane region" description="Helical" evidence="1">
    <location>
        <begin position="101"/>
        <end position="127"/>
    </location>
</feature>
<evidence type="ECO:0000256" key="1">
    <source>
        <dbReference type="SAM" id="Phobius"/>
    </source>
</evidence>
<sequence length="268" mass="28865">MNEVTLQNPYTIPSSDLMDKAAPGQALSIEEALTRRYDFAIFDLLGEAWRKTKGTKGLIWGGLFACAGVLIGAQLALYLVAMVLGLGAFGLAAIGGGEGAAMAGVVGMLLLTVLSTVVSLAITYPFMAGFNMIGIRQAAGQPLRFGEFFAHFNRTLALLGAAILMSIAIIIGFALLVLPGIYLSIATLLTIPLVVERKLSPWQAMMVSCKAITQHWFKVFFLFLTMNIVVWISMLPLGIGLIWTIPMFIVMIGVLYNRIFGVLPPPAH</sequence>
<evidence type="ECO:0000313" key="5">
    <source>
        <dbReference type="EMBL" id="TXI34997.1"/>
    </source>
</evidence>
<evidence type="ECO:0008006" key="8">
    <source>
        <dbReference type="Google" id="ProtNLM"/>
    </source>
</evidence>
<reference evidence="4" key="3">
    <citation type="submission" date="2022-09" db="EMBL/GenBank/DDBJ databases">
        <title>Intensive care unit water sources are persistently colonized with multi-drug resistant bacteria and are the site of extensive horizontal gene transfer of antibiotic resistance genes.</title>
        <authorList>
            <person name="Diorio-Toth L."/>
        </authorList>
    </citation>
    <scope>NUCLEOTIDE SEQUENCE</scope>
    <source>
        <strain evidence="4">GD03990</strain>
    </source>
</reference>
<dbReference type="EMBL" id="JAOBYN010000002">
    <property type="protein sequence ID" value="MDH1053876.1"/>
    <property type="molecule type" value="Genomic_DNA"/>
</dbReference>
<feature type="transmembrane region" description="Helical" evidence="1">
    <location>
        <begin position="58"/>
        <end position="81"/>
    </location>
</feature>
<dbReference type="InterPro" id="IPR010380">
    <property type="entry name" value="DUF975"/>
</dbReference>
<accession>A0A5C7WB84</accession>
<evidence type="ECO:0000313" key="3">
    <source>
        <dbReference type="EMBL" id="GIZ91299.1"/>
    </source>
</evidence>
<evidence type="ECO:0000313" key="6">
    <source>
        <dbReference type="Proteomes" id="UP000321110"/>
    </source>
</evidence>
<keyword evidence="1" id="KW-1133">Transmembrane helix</keyword>
<dbReference type="EMBL" id="BPMT01000001">
    <property type="protein sequence ID" value="GIZ91299.1"/>
    <property type="molecule type" value="Genomic_DNA"/>
</dbReference>
<dbReference type="Proteomes" id="UP001158730">
    <property type="component" value="Unassembled WGS sequence"/>
</dbReference>
<protein>
    <recommendedName>
        <fullName evidence="8">DUF975 family protein</fullName>
    </recommendedName>
</protein>
<dbReference type="AlphaFoldDB" id="A0A5C7WB84"/>
<feature type="transmembrane region" description="Helical" evidence="1">
    <location>
        <begin position="148"/>
        <end position="171"/>
    </location>
</feature>
<dbReference type="RefSeq" id="WP_021702243.1">
    <property type="nucleotide sequence ID" value="NZ_AP024354.1"/>
</dbReference>
<name>A0A5C7WB84_AQUAC</name>
<comment type="caution">
    <text evidence="5">The sequence shown here is derived from an EMBL/GenBank/DDBJ whole genome shotgun (WGS) entry which is preliminary data.</text>
</comment>
<dbReference type="Proteomes" id="UP000887228">
    <property type="component" value="Unassembled WGS sequence"/>
</dbReference>
<feature type="transmembrane region" description="Helical" evidence="1">
    <location>
        <begin position="216"/>
        <end position="234"/>
    </location>
</feature>
<reference evidence="2 7" key="2">
    <citation type="submission" date="2021-07" db="EMBL/GenBank/DDBJ databases">
        <title>Whole genome sequencing of carbapenem-resistant Pseudomonas spp. isolated in Japan.</title>
        <authorList>
            <person name="Suzuki M."/>
            <person name="Maehana S."/>
            <person name="Kitasato H."/>
        </authorList>
    </citation>
    <scope>NUCLEOTIDE SEQUENCE</scope>
    <source>
        <strain evidence="2">KAM435</strain>
        <strain evidence="3 7">KAM436</strain>
    </source>
</reference>
<evidence type="ECO:0000313" key="4">
    <source>
        <dbReference type="EMBL" id="MDH1053876.1"/>
    </source>
</evidence>
<dbReference type="Proteomes" id="UP000321110">
    <property type="component" value="Unassembled WGS sequence"/>
</dbReference>
<feature type="transmembrane region" description="Helical" evidence="1">
    <location>
        <begin position="240"/>
        <end position="260"/>
    </location>
</feature>
<keyword evidence="1" id="KW-0472">Membrane</keyword>
<dbReference type="PANTHER" id="PTHR40076:SF1">
    <property type="entry name" value="MEMBRANE PROTEIN"/>
    <property type="match status" value="1"/>
</dbReference>
<gene>
    <name evidence="5" type="ORF">E6Q69_02605</name>
    <name evidence="2" type="ORF">KAM435_02640</name>
    <name evidence="3" type="ORF">KAM436_02670</name>
    <name evidence="4" type="ORF">N5C05_03775</name>
</gene>
<evidence type="ECO:0000313" key="2">
    <source>
        <dbReference type="EMBL" id="GIZ86937.1"/>
    </source>
</evidence>
<evidence type="ECO:0000313" key="7">
    <source>
        <dbReference type="Proteomes" id="UP000887228"/>
    </source>
</evidence>
<organism evidence="5 6">
    <name type="scientific">Aquipseudomonas alcaligenes</name>
    <name type="common">Pseudomonas alcaligenes</name>
    <dbReference type="NCBI Taxonomy" id="43263"/>
    <lineage>
        <taxon>Bacteria</taxon>
        <taxon>Pseudomonadati</taxon>
        <taxon>Pseudomonadota</taxon>
        <taxon>Gammaproteobacteria</taxon>
        <taxon>Pseudomonadales</taxon>
        <taxon>Pseudomonadaceae</taxon>
        <taxon>Aquipseudomonas</taxon>
    </lineage>
</organism>
<dbReference type="PANTHER" id="PTHR40076">
    <property type="entry name" value="MEMBRANE PROTEIN-RELATED"/>
    <property type="match status" value="1"/>
</dbReference>
<keyword evidence="1" id="KW-0812">Transmembrane</keyword>
<proteinExistence type="predicted"/>
<dbReference type="EMBL" id="BPMS01000001">
    <property type="protein sequence ID" value="GIZ86937.1"/>
    <property type="molecule type" value="Genomic_DNA"/>
</dbReference>
<feature type="transmembrane region" description="Helical" evidence="1">
    <location>
        <begin position="177"/>
        <end position="195"/>
    </location>
</feature>
<dbReference type="Proteomes" id="UP000887212">
    <property type="component" value="Unassembled WGS sequence"/>
</dbReference>
<reference evidence="5 6" key="1">
    <citation type="submission" date="2018-09" db="EMBL/GenBank/DDBJ databases">
        <title>Metagenome Assembled Genomes from an Advanced Water Purification Facility.</title>
        <authorList>
            <person name="Stamps B.W."/>
            <person name="Spear J.R."/>
        </authorList>
    </citation>
    <scope>NUCLEOTIDE SEQUENCE [LARGE SCALE GENOMIC DNA]</scope>
    <source>
        <strain evidence="5">Bin_52_1</strain>
    </source>
</reference>